<feature type="region of interest" description="Disordered" evidence="1">
    <location>
        <begin position="1"/>
        <end position="80"/>
    </location>
</feature>
<evidence type="ECO:0000313" key="2">
    <source>
        <dbReference type="EMBL" id="CAD7607121.1"/>
    </source>
</evidence>
<reference evidence="2" key="1">
    <citation type="submission" date="2020-11" db="EMBL/GenBank/DDBJ databases">
        <authorList>
            <person name="Tran Van P."/>
        </authorList>
    </citation>
    <scope>NUCLEOTIDE SEQUENCE</scope>
</reference>
<sequence length="80" mass="9350">MSKGESSLSNRMWPRIASSLRQGPGPDPDPQPSQDIDLEGYVDELLNQRQVRPQRRPIGRHRPRHKPRLRAWCKYKPVPK</sequence>
<name>A0A7R9K6X9_TIMGE</name>
<protein>
    <submittedName>
        <fullName evidence="2">Uncharacterized protein</fullName>
    </submittedName>
</protein>
<feature type="compositionally biased region" description="Basic residues" evidence="1">
    <location>
        <begin position="52"/>
        <end position="80"/>
    </location>
</feature>
<dbReference type="AlphaFoldDB" id="A0A7R9K6X9"/>
<dbReference type="EMBL" id="OE845348">
    <property type="protein sequence ID" value="CAD7607121.1"/>
    <property type="molecule type" value="Genomic_DNA"/>
</dbReference>
<proteinExistence type="predicted"/>
<organism evidence="2">
    <name type="scientific">Timema genevievae</name>
    <name type="common">Walking stick</name>
    <dbReference type="NCBI Taxonomy" id="629358"/>
    <lineage>
        <taxon>Eukaryota</taxon>
        <taxon>Metazoa</taxon>
        <taxon>Ecdysozoa</taxon>
        <taxon>Arthropoda</taxon>
        <taxon>Hexapoda</taxon>
        <taxon>Insecta</taxon>
        <taxon>Pterygota</taxon>
        <taxon>Neoptera</taxon>
        <taxon>Polyneoptera</taxon>
        <taxon>Phasmatodea</taxon>
        <taxon>Timematodea</taxon>
        <taxon>Timematoidea</taxon>
        <taxon>Timematidae</taxon>
        <taxon>Timema</taxon>
    </lineage>
</organism>
<accession>A0A7R9K6X9</accession>
<feature type="compositionally biased region" description="Polar residues" evidence="1">
    <location>
        <begin position="1"/>
        <end position="10"/>
    </location>
</feature>
<evidence type="ECO:0000256" key="1">
    <source>
        <dbReference type="SAM" id="MobiDB-lite"/>
    </source>
</evidence>
<gene>
    <name evidence="2" type="ORF">TGEB3V08_LOCUS10116</name>
</gene>